<protein>
    <submittedName>
        <fullName evidence="3">PEGA domain-containing protein</fullName>
    </submittedName>
</protein>
<feature type="chain" id="PRO_5021974602" evidence="1">
    <location>
        <begin position="23"/>
        <end position="237"/>
    </location>
</feature>
<sequence>MMVRAALLSLLLAVGVTAPAPAQPSGPSGSLTLMSRPAGASFRIEGDVTVVGRTPMTFDRGLAGRYRIVGFEIGYDPWSRTVMLDGVTADTVWFSLRQKSAFMAGARSLILPGWGQAYDEHPVRATLFMIGAITASAGVGIAHWRVHDRADDYAAAVGTTGEARAAARLAHARQLRLIMAGVAGGIMGLSVIDAAASVPHPVGTILLGEAGGSKAGRRRGLPPAGMEVGLVLASRGF</sequence>
<organism evidence="3 4">
    <name type="scientific">Eiseniibacteriota bacterium</name>
    <dbReference type="NCBI Taxonomy" id="2212470"/>
    <lineage>
        <taxon>Bacteria</taxon>
        <taxon>Candidatus Eiseniibacteriota</taxon>
    </lineage>
</organism>
<name>A0A538TXX3_UNCEI</name>
<dbReference type="Proteomes" id="UP000319771">
    <property type="component" value="Unassembled WGS sequence"/>
</dbReference>
<dbReference type="AlphaFoldDB" id="A0A538TXX3"/>
<gene>
    <name evidence="3" type="ORF">E6K81_16545</name>
</gene>
<dbReference type="EMBL" id="VBPB01000384">
    <property type="protein sequence ID" value="TMQ68484.1"/>
    <property type="molecule type" value="Genomic_DNA"/>
</dbReference>
<accession>A0A538TXX3</accession>
<proteinExistence type="predicted"/>
<comment type="caution">
    <text evidence="3">The sequence shown here is derived from an EMBL/GenBank/DDBJ whole genome shotgun (WGS) entry which is preliminary data.</text>
</comment>
<feature type="domain" description="PEGA" evidence="2">
    <location>
        <begin position="29"/>
        <end position="97"/>
    </location>
</feature>
<evidence type="ECO:0000313" key="3">
    <source>
        <dbReference type="EMBL" id="TMQ68484.1"/>
    </source>
</evidence>
<reference evidence="3 4" key="1">
    <citation type="journal article" date="2019" name="Nat. Microbiol.">
        <title>Mediterranean grassland soil C-N compound turnover is dependent on rainfall and depth, and is mediated by genomically divergent microorganisms.</title>
        <authorList>
            <person name="Diamond S."/>
            <person name="Andeer P.F."/>
            <person name="Li Z."/>
            <person name="Crits-Christoph A."/>
            <person name="Burstein D."/>
            <person name="Anantharaman K."/>
            <person name="Lane K.R."/>
            <person name="Thomas B.C."/>
            <person name="Pan C."/>
            <person name="Northen T.R."/>
            <person name="Banfield J.F."/>
        </authorList>
    </citation>
    <scope>NUCLEOTIDE SEQUENCE [LARGE SCALE GENOMIC DNA]</scope>
    <source>
        <strain evidence="3">WS_11</strain>
    </source>
</reference>
<keyword evidence="1" id="KW-0732">Signal</keyword>
<evidence type="ECO:0000256" key="1">
    <source>
        <dbReference type="SAM" id="SignalP"/>
    </source>
</evidence>
<evidence type="ECO:0000259" key="2">
    <source>
        <dbReference type="Pfam" id="PF08308"/>
    </source>
</evidence>
<dbReference type="Pfam" id="PF08308">
    <property type="entry name" value="PEGA"/>
    <property type="match status" value="1"/>
</dbReference>
<feature type="signal peptide" evidence="1">
    <location>
        <begin position="1"/>
        <end position="22"/>
    </location>
</feature>
<dbReference type="InterPro" id="IPR013229">
    <property type="entry name" value="PEGA"/>
</dbReference>
<evidence type="ECO:0000313" key="4">
    <source>
        <dbReference type="Proteomes" id="UP000319771"/>
    </source>
</evidence>